<dbReference type="PaxDb" id="67767-A0A0J7MNB7"/>
<evidence type="ECO:0000259" key="1">
    <source>
        <dbReference type="PROSITE" id="PS50994"/>
    </source>
</evidence>
<dbReference type="Pfam" id="PF22938">
    <property type="entry name" value="Integrase_p58_C"/>
    <property type="match status" value="1"/>
</dbReference>
<gene>
    <name evidence="2" type="ORF">RF55_24237</name>
</gene>
<dbReference type="STRING" id="67767.A0A0J7MNB7"/>
<keyword evidence="3" id="KW-1185">Reference proteome</keyword>
<dbReference type="OrthoDB" id="7551731at2759"/>
<name>A0A0J7MNB7_LASNI</name>
<reference evidence="2 3" key="1">
    <citation type="submission" date="2015-04" db="EMBL/GenBank/DDBJ databases">
        <title>Lasius niger genome sequencing.</title>
        <authorList>
            <person name="Konorov E.A."/>
            <person name="Nikitin M.A."/>
            <person name="Kirill M.V."/>
            <person name="Chang P."/>
        </authorList>
    </citation>
    <scope>NUCLEOTIDE SEQUENCE [LARGE SCALE GENOMIC DNA]</scope>
    <source>
        <tissue evidence="2">Whole</tissue>
    </source>
</reference>
<dbReference type="Proteomes" id="UP000036403">
    <property type="component" value="Unassembled WGS sequence"/>
</dbReference>
<dbReference type="EMBL" id="LBMM01028553">
    <property type="protein sequence ID" value="KMQ82085.1"/>
    <property type="molecule type" value="Genomic_DNA"/>
</dbReference>
<feature type="domain" description="Integrase catalytic" evidence="1">
    <location>
        <begin position="1"/>
        <end position="155"/>
    </location>
</feature>
<comment type="caution">
    <text evidence="2">The sequence shown here is derived from an EMBL/GenBank/DDBJ whole genome shotgun (WGS) entry which is preliminary data.</text>
</comment>
<evidence type="ECO:0000313" key="2">
    <source>
        <dbReference type="EMBL" id="KMQ82085.1"/>
    </source>
</evidence>
<dbReference type="FunFam" id="3.30.420.10:FF:000032">
    <property type="entry name" value="Retrovirus-related Pol polyprotein from transposon 297-like Protein"/>
    <property type="match status" value="1"/>
</dbReference>
<dbReference type="PROSITE" id="PS50994">
    <property type="entry name" value="INTEGRASE"/>
    <property type="match status" value="1"/>
</dbReference>
<dbReference type="Gene3D" id="3.30.420.10">
    <property type="entry name" value="Ribonuclease H-like superfamily/Ribonuclease H"/>
    <property type="match status" value="1"/>
</dbReference>
<feature type="non-terminal residue" evidence="2">
    <location>
        <position position="278"/>
    </location>
</feature>
<dbReference type="InterPro" id="IPR036397">
    <property type="entry name" value="RNaseH_sf"/>
</dbReference>
<dbReference type="InterPro" id="IPR050951">
    <property type="entry name" value="Retrovirus_Pol_polyprotein"/>
</dbReference>
<sequence>MERVQMDIVGPLPLTISGNKYLLVIVDCFTKWVEAFPVKNIRAKTVAEIFVSQFVSRHGVPMEIHTDQGKNFESRLFSELMRLLGIRKTRTTALHPQSDGQVERQHQTIINYLAKYVSENQKDWDRWIPMFLLAYRSSKHETTGVTPAELYFARELRLPVDLLRGSPRFNEDRLPPDKNFVEDLKEKLEEIHSGVRERMVLKSLQMKARYDQKARGVLFQEGERVWLYNPHRSKGKAQKLQSNWEGPYLIVKRLSEVVYCIQKTSRHRKKVVHADRLA</sequence>
<dbReference type="SUPFAM" id="SSF53098">
    <property type="entry name" value="Ribonuclease H-like"/>
    <property type="match status" value="1"/>
</dbReference>
<dbReference type="GO" id="GO:0015074">
    <property type="term" value="P:DNA integration"/>
    <property type="evidence" value="ECO:0007669"/>
    <property type="project" value="InterPro"/>
</dbReference>
<dbReference type="InterPro" id="IPR001584">
    <property type="entry name" value="Integrase_cat-core"/>
</dbReference>
<proteinExistence type="predicted"/>
<organism evidence="2 3">
    <name type="scientific">Lasius niger</name>
    <name type="common">Black garden ant</name>
    <dbReference type="NCBI Taxonomy" id="67767"/>
    <lineage>
        <taxon>Eukaryota</taxon>
        <taxon>Metazoa</taxon>
        <taxon>Ecdysozoa</taxon>
        <taxon>Arthropoda</taxon>
        <taxon>Hexapoda</taxon>
        <taxon>Insecta</taxon>
        <taxon>Pterygota</taxon>
        <taxon>Neoptera</taxon>
        <taxon>Endopterygota</taxon>
        <taxon>Hymenoptera</taxon>
        <taxon>Apocrita</taxon>
        <taxon>Aculeata</taxon>
        <taxon>Formicoidea</taxon>
        <taxon>Formicidae</taxon>
        <taxon>Formicinae</taxon>
        <taxon>Lasius</taxon>
        <taxon>Lasius</taxon>
    </lineage>
</organism>
<dbReference type="AlphaFoldDB" id="A0A0J7MNB7"/>
<accession>A0A0J7MNB7</accession>
<protein>
    <submittedName>
        <fullName evidence="2">Integrase core domain protein</fullName>
    </submittedName>
</protein>
<dbReference type="PANTHER" id="PTHR37984:SF15">
    <property type="entry name" value="INTEGRASE CATALYTIC DOMAIN-CONTAINING PROTEIN"/>
    <property type="match status" value="1"/>
</dbReference>
<dbReference type="GO" id="GO:0003676">
    <property type="term" value="F:nucleic acid binding"/>
    <property type="evidence" value="ECO:0007669"/>
    <property type="project" value="InterPro"/>
</dbReference>
<dbReference type="InterPro" id="IPR012337">
    <property type="entry name" value="RNaseH-like_sf"/>
</dbReference>
<dbReference type="InterPro" id="IPR054465">
    <property type="entry name" value="Integrase_p58-like_C"/>
</dbReference>
<dbReference type="Pfam" id="PF00665">
    <property type="entry name" value="rve"/>
    <property type="match status" value="1"/>
</dbReference>
<dbReference type="PANTHER" id="PTHR37984">
    <property type="entry name" value="PROTEIN CBG26694"/>
    <property type="match status" value="1"/>
</dbReference>
<evidence type="ECO:0000313" key="3">
    <source>
        <dbReference type="Proteomes" id="UP000036403"/>
    </source>
</evidence>